<accession>A0A2J6RK56</accession>
<proteinExistence type="predicted"/>
<protein>
    <submittedName>
        <fullName evidence="1">Uncharacterized protein</fullName>
    </submittedName>
</protein>
<evidence type="ECO:0000313" key="2">
    <source>
        <dbReference type="Proteomes" id="UP000235786"/>
    </source>
</evidence>
<evidence type="ECO:0000313" key="1">
    <source>
        <dbReference type="EMBL" id="PMD38898.1"/>
    </source>
</evidence>
<organism evidence="1 2">
    <name type="scientific">Hyaloscypha variabilis (strain UAMH 11265 / GT02V1 / F)</name>
    <name type="common">Meliniomyces variabilis</name>
    <dbReference type="NCBI Taxonomy" id="1149755"/>
    <lineage>
        <taxon>Eukaryota</taxon>
        <taxon>Fungi</taxon>
        <taxon>Dikarya</taxon>
        <taxon>Ascomycota</taxon>
        <taxon>Pezizomycotina</taxon>
        <taxon>Leotiomycetes</taxon>
        <taxon>Helotiales</taxon>
        <taxon>Hyaloscyphaceae</taxon>
        <taxon>Hyaloscypha</taxon>
        <taxon>Hyaloscypha variabilis</taxon>
    </lineage>
</organism>
<name>A0A2J6RK56_HYAVF</name>
<gene>
    <name evidence="1" type="ORF">L207DRAFT_530361</name>
</gene>
<dbReference type="AlphaFoldDB" id="A0A2J6RK56"/>
<sequence length="188" mass="20504">MCKLSAITSLFQLATDESRSRSALASKVLESTDDRETIEFYAEYLDEGGEDTDEILQKVRPARTRIRAFQNRPDILAVRPPLQAALEAVPVPPTRDTTTHGTSSHTERTPLLTPVVITGITGVVKSAIELWGSFFNAKASRAEADTQRARADADRSGLIWEQMKQMGIFAVSGVASLAGQVLVKKFVG</sequence>
<reference evidence="1 2" key="1">
    <citation type="submission" date="2016-04" db="EMBL/GenBank/DDBJ databases">
        <title>A degradative enzymes factory behind the ericoid mycorrhizal symbiosis.</title>
        <authorList>
            <consortium name="DOE Joint Genome Institute"/>
            <person name="Martino E."/>
            <person name="Morin E."/>
            <person name="Grelet G."/>
            <person name="Kuo A."/>
            <person name="Kohler A."/>
            <person name="Daghino S."/>
            <person name="Barry K."/>
            <person name="Choi C."/>
            <person name="Cichocki N."/>
            <person name="Clum A."/>
            <person name="Copeland A."/>
            <person name="Hainaut M."/>
            <person name="Haridas S."/>
            <person name="Labutti K."/>
            <person name="Lindquist E."/>
            <person name="Lipzen A."/>
            <person name="Khouja H.-R."/>
            <person name="Murat C."/>
            <person name="Ohm R."/>
            <person name="Olson A."/>
            <person name="Spatafora J."/>
            <person name="Veneault-Fourrey C."/>
            <person name="Henrissat B."/>
            <person name="Grigoriev I."/>
            <person name="Martin F."/>
            <person name="Perotto S."/>
        </authorList>
    </citation>
    <scope>NUCLEOTIDE SEQUENCE [LARGE SCALE GENOMIC DNA]</scope>
    <source>
        <strain evidence="1 2">F</strain>
    </source>
</reference>
<dbReference type="EMBL" id="KZ613947">
    <property type="protein sequence ID" value="PMD38898.1"/>
    <property type="molecule type" value="Genomic_DNA"/>
</dbReference>
<dbReference type="Proteomes" id="UP000235786">
    <property type="component" value="Unassembled WGS sequence"/>
</dbReference>
<keyword evidence="2" id="KW-1185">Reference proteome</keyword>